<proteinExistence type="predicted"/>
<dbReference type="Proteomes" id="UP000094313">
    <property type="component" value="Chromosome"/>
</dbReference>
<keyword evidence="3" id="KW-1185">Reference proteome</keyword>
<dbReference type="KEGG" id="psty:BFS30_03855"/>
<dbReference type="RefSeq" id="WP_069378060.1">
    <property type="nucleotide sequence ID" value="NZ_CP017141.1"/>
</dbReference>
<dbReference type="InterPro" id="IPR029063">
    <property type="entry name" value="SAM-dependent_MTases_sf"/>
</dbReference>
<sequence>MDLYHQTALTYNTTRSADPYIKQRLAALIENKNGNKILDVGCGTGNYTIELAKTGLDMYGTDPSDQMLKIAEENADQVNWNKGYAEKIDFPDATFDGAIATLTIHHWIDLAKSLQELYRVLKAGSNLVIFTATSEQMRNYWLHHYFPKMMTGAMNQMPSFSKIWEYGTDAGFEITKTEKYFVSGALQDLFLYSGKQKPEMYLDPEIRKGISSFSDIAEADEITSGLELLERDIKSHKINITRDKFDDRMGDYLFIVLTKSEEP</sequence>
<feature type="domain" description="Methyltransferase type 11" evidence="1">
    <location>
        <begin position="38"/>
        <end position="129"/>
    </location>
</feature>
<gene>
    <name evidence="2" type="ORF">BFS30_03855</name>
</gene>
<dbReference type="EMBL" id="CP017141">
    <property type="protein sequence ID" value="AOM76364.1"/>
    <property type="molecule type" value="Genomic_DNA"/>
</dbReference>
<dbReference type="InterPro" id="IPR013216">
    <property type="entry name" value="Methyltransf_11"/>
</dbReference>
<evidence type="ECO:0000313" key="3">
    <source>
        <dbReference type="Proteomes" id="UP000094313"/>
    </source>
</evidence>
<dbReference type="PANTHER" id="PTHR43591:SF24">
    <property type="entry name" value="2-METHOXY-6-POLYPRENYL-1,4-BENZOQUINOL METHYLASE, MITOCHONDRIAL"/>
    <property type="match status" value="1"/>
</dbReference>
<dbReference type="SUPFAM" id="SSF53335">
    <property type="entry name" value="S-adenosyl-L-methionine-dependent methyltransferases"/>
    <property type="match status" value="1"/>
</dbReference>
<accession>A0A1D7QCP7</accession>
<evidence type="ECO:0000259" key="1">
    <source>
        <dbReference type="Pfam" id="PF08241"/>
    </source>
</evidence>
<dbReference type="AlphaFoldDB" id="A0A1D7QCP7"/>
<protein>
    <recommendedName>
        <fullName evidence="1">Methyltransferase type 11 domain-containing protein</fullName>
    </recommendedName>
</protein>
<reference evidence="2 3" key="1">
    <citation type="submission" date="2016-08" db="EMBL/GenBank/DDBJ databases">
        <authorList>
            <person name="Seilhamer J.J."/>
        </authorList>
    </citation>
    <scope>NUCLEOTIDE SEQUENCE [LARGE SCALE GENOMIC DNA]</scope>
    <source>
        <strain evidence="2 3">DX4</strain>
    </source>
</reference>
<dbReference type="GO" id="GO:0008757">
    <property type="term" value="F:S-adenosylmethionine-dependent methyltransferase activity"/>
    <property type="evidence" value="ECO:0007669"/>
    <property type="project" value="InterPro"/>
</dbReference>
<dbReference type="Gene3D" id="3.40.50.150">
    <property type="entry name" value="Vaccinia Virus protein VP39"/>
    <property type="match status" value="1"/>
</dbReference>
<dbReference type="PANTHER" id="PTHR43591">
    <property type="entry name" value="METHYLTRANSFERASE"/>
    <property type="match status" value="1"/>
</dbReference>
<evidence type="ECO:0000313" key="2">
    <source>
        <dbReference type="EMBL" id="AOM76364.1"/>
    </source>
</evidence>
<dbReference type="CDD" id="cd02440">
    <property type="entry name" value="AdoMet_MTases"/>
    <property type="match status" value="1"/>
</dbReference>
<organism evidence="2 3">
    <name type="scientific">Pedobacter steynii</name>
    <dbReference type="NCBI Taxonomy" id="430522"/>
    <lineage>
        <taxon>Bacteria</taxon>
        <taxon>Pseudomonadati</taxon>
        <taxon>Bacteroidota</taxon>
        <taxon>Sphingobacteriia</taxon>
        <taxon>Sphingobacteriales</taxon>
        <taxon>Sphingobacteriaceae</taxon>
        <taxon>Pedobacter</taxon>
    </lineage>
</organism>
<dbReference type="OrthoDB" id="9789123at2"/>
<dbReference type="Pfam" id="PF08241">
    <property type="entry name" value="Methyltransf_11"/>
    <property type="match status" value="1"/>
</dbReference>
<name>A0A1D7QCP7_9SPHI</name>